<keyword evidence="2" id="KW-0808">Transferase</keyword>
<sequence length="384" mass="41340">MKRVLVVSVEPPWPAQHGGRIRTARVAEALSNHVDVLVTFPDHGKRQPDGPVPTRPLPWSPPSAVRTRASGRPHLGGHYLVPVADSLGALCDEFRPDAVYWSHSYLAAWAPPSSRQQPQVVEFANIESRRLRTLVTAARGWQRMARRAEATKAAFWEPRVAARAALCVALSQPDVDVLRGWARDVVLAPNGVDGWPYTPSPPDGYVLALASYDYEPNVLALRAFVRDSWPLVRAERPAAQLVVAGRRSEALRHELAAVPGVTVLGTLDDVADAYAGAALTVAPATTGGGSQLKLTESMSRGRSVVMSPFAAQGLPHVVRGVDACLVADEPGSFADAVVDGLRDVSARQARERAGWQRCAALGWPEAVRELVASISALTDREAAR</sequence>
<evidence type="ECO:0000256" key="1">
    <source>
        <dbReference type="SAM" id="MobiDB-lite"/>
    </source>
</evidence>
<evidence type="ECO:0000313" key="2">
    <source>
        <dbReference type="EMBL" id="SBT55134.1"/>
    </source>
</evidence>
<feature type="region of interest" description="Disordered" evidence="1">
    <location>
        <begin position="40"/>
        <end position="67"/>
    </location>
</feature>
<dbReference type="Gene3D" id="3.40.50.2000">
    <property type="entry name" value="Glycogen Phosphorylase B"/>
    <property type="match status" value="2"/>
</dbReference>
<feature type="compositionally biased region" description="Pro residues" evidence="1">
    <location>
        <begin position="50"/>
        <end position="61"/>
    </location>
</feature>
<dbReference type="GO" id="GO:0016740">
    <property type="term" value="F:transferase activity"/>
    <property type="evidence" value="ECO:0007669"/>
    <property type="project" value="UniProtKB-KW"/>
</dbReference>
<dbReference type="OrthoDB" id="5142720at2"/>
<dbReference type="EMBL" id="LT594324">
    <property type="protein sequence ID" value="SBT55134.1"/>
    <property type="molecule type" value="Genomic_DNA"/>
</dbReference>
<dbReference type="AlphaFoldDB" id="A0A1A9AF28"/>
<proteinExistence type="predicted"/>
<gene>
    <name evidence="2" type="ORF">GA0070621_5916</name>
</gene>
<dbReference type="Proteomes" id="UP000198765">
    <property type="component" value="Chromosome I"/>
</dbReference>
<keyword evidence="3" id="KW-1185">Reference proteome</keyword>
<evidence type="ECO:0000313" key="3">
    <source>
        <dbReference type="Proteomes" id="UP000198765"/>
    </source>
</evidence>
<protein>
    <submittedName>
        <fullName evidence="2">UDP-N-acetylglucosamine:LPS N-acetylglucosamine transferase</fullName>
    </submittedName>
</protein>
<reference evidence="2 3" key="1">
    <citation type="submission" date="2016-06" db="EMBL/GenBank/DDBJ databases">
        <authorList>
            <person name="Kjaerup R.B."/>
            <person name="Dalgaard T.S."/>
            <person name="Juul-Madsen H.R."/>
        </authorList>
    </citation>
    <scope>NUCLEOTIDE SEQUENCE [LARGE SCALE GENOMIC DNA]</scope>
    <source>
        <strain evidence="2 3">DSM 45248</strain>
    </source>
</reference>
<dbReference type="SUPFAM" id="SSF53756">
    <property type="entry name" value="UDP-Glycosyltransferase/glycogen phosphorylase"/>
    <property type="match status" value="1"/>
</dbReference>
<dbReference type="CDD" id="cd03801">
    <property type="entry name" value="GT4_PimA-like"/>
    <property type="match status" value="1"/>
</dbReference>
<organism evidence="2 3">
    <name type="scientific">Micromonospora narathiwatensis</name>
    <dbReference type="NCBI Taxonomy" id="299146"/>
    <lineage>
        <taxon>Bacteria</taxon>
        <taxon>Bacillati</taxon>
        <taxon>Actinomycetota</taxon>
        <taxon>Actinomycetes</taxon>
        <taxon>Micromonosporales</taxon>
        <taxon>Micromonosporaceae</taxon>
        <taxon>Micromonospora</taxon>
    </lineage>
</organism>
<accession>A0A1A9AF28</accession>
<dbReference type="Pfam" id="PF13692">
    <property type="entry name" value="Glyco_trans_1_4"/>
    <property type="match status" value="1"/>
</dbReference>
<dbReference type="PATRIC" id="fig|299146.4.peg.6103"/>
<name>A0A1A9AF28_9ACTN</name>
<dbReference type="RefSeq" id="WP_091201777.1">
    <property type="nucleotide sequence ID" value="NZ_LT594324.1"/>
</dbReference>